<dbReference type="InterPro" id="IPR000795">
    <property type="entry name" value="T_Tr_GTP-bd_dom"/>
</dbReference>
<dbReference type="InterPro" id="IPR005225">
    <property type="entry name" value="Small_GTP-bd"/>
</dbReference>
<keyword evidence="2" id="KW-0690">Ribosome biogenesis</keyword>
<dbReference type="PANTHER" id="PTHR42908:SF8">
    <property type="entry name" value="TR-TYPE G DOMAIN-CONTAINING PROTEIN"/>
    <property type="match status" value="1"/>
</dbReference>
<dbReference type="AlphaFoldDB" id="A0A7T5R454"/>
<dbReference type="InterPro" id="IPR035647">
    <property type="entry name" value="EFG_III/V"/>
</dbReference>
<dbReference type="InterPro" id="IPR047042">
    <property type="entry name" value="BipA_II"/>
</dbReference>
<dbReference type="GO" id="GO:0043022">
    <property type="term" value="F:ribosome binding"/>
    <property type="evidence" value="ECO:0007669"/>
    <property type="project" value="UniProtKB-UniRule"/>
</dbReference>
<dbReference type="Pfam" id="PF21018">
    <property type="entry name" value="BipA_C"/>
    <property type="match status" value="1"/>
</dbReference>
<dbReference type="SUPFAM" id="SSF54980">
    <property type="entry name" value="EF-G C-terminal domain-like"/>
    <property type="match status" value="2"/>
</dbReference>
<dbReference type="EMBL" id="CP066681">
    <property type="protein sequence ID" value="QQG37192.1"/>
    <property type="molecule type" value="Genomic_DNA"/>
</dbReference>
<keyword evidence="2" id="KW-0547">Nucleotide-binding</keyword>
<dbReference type="NCBIfam" id="TIGR00231">
    <property type="entry name" value="small_GTP"/>
    <property type="match status" value="1"/>
</dbReference>
<comment type="catalytic activity">
    <reaction evidence="2">
        <text>GTP + H2O = GDP + phosphate + H(+)</text>
        <dbReference type="Rhea" id="RHEA:19669"/>
        <dbReference type="ChEBI" id="CHEBI:15377"/>
        <dbReference type="ChEBI" id="CHEBI:15378"/>
        <dbReference type="ChEBI" id="CHEBI:37565"/>
        <dbReference type="ChEBI" id="CHEBI:43474"/>
        <dbReference type="ChEBI" id="CHEBI:58189"/>
    </reaction>
</comment>
<dbReference type="PROSITE" id="PS00301">
    <property type="entry name" value="G_TR_1"/>
    <property type="match status" value="1"/>
</dbReference>
<dbReference type="InterPro" id="IPR000640">
    <property type="entry name" value="EFG_V-like"/>
</dbReference>
<dbReference type="SUPFAM" id="SSF50447">
    <property type="entry name" value="Translation proteins"/>
    <property type="match status" value="1"/>
</dbReference>
<dbReference type="PROSITE" id="PS51722">
    <property type="entry name" value="G_TR_2"/>
    <property type="match status" value="1"/>
</dbReference>
<dbReference type="GO" id="GO:0000027">
    <property type="term" value="P:ribosomal large subunit assembly"/>
    <property type="evidence" value="ECO:0007669"/>
    <property type="project" value="UniProtKB-UniRule"/>
</dbReference>
<dbReference type="CDD" id="cd01891">
    <property type="entry name" value="TypA_BipA"/>
    <property type="match status" value="1"/>
</dbReference>
<dbReference type="FunFam" id="3.30.70.870:FF:000003">
    <property type="entry name" value="GTP-binding protein TypA"/>
    <property type="match status" value="1"/>
</dbReference>
<keyword evidence="2" id="KW-0694">RNA-binding</keyword>
<proteinExistence type="inferred from homology"/>
<dbReference type="SUPFAM" id="SSF52540">
    <property type="entry name" value="P-loop containing nucleoside triphosphate hydrolases"/>
    <property type="match status" value="1"/>
</dbReference>
<dbReference type="CDD" id="cd03691">
    <property type="entry name" value="BipA_TypA_II"/>
    <property type="match status" value="1"/>
</dbReference>
<feature type="binding site" evidence="2">
    <location>
        <begin position="16"/>
        <end position="21"/>
    </location>
    <ligand>
        <name>GTP</name>
        <dbReference type="ChEBI" id="CHEBI:37565"/>
    </ligand>
</feature>
<reference evidence="4 5" key="1">
    <citation type="submission" date="2020-07" db="EMBL/GenBank/DDBJ databases">
        <title>Huge and variable diversity of episymbiotic CPR bacteria and DPANN archaea in groundwater ecosystems.</title>
        <authorList>
            <person name="He C.Y."/>
            <person name="Keren R."/>
            <person name="Whittaker M."/>
            <person name="Farag I.F."/>
            <person name="Doudna J."/>
            <person name="Cate J.H.D."/>
            <person name="Banfield J.F."/>
        </authorList>
    </citation>
    <scope>NUCLEOTIDE SEQUENCE [LARGE SCALE GENOMIC DNA]</scope>
    <source>
        <strain evidence="4">NC_groundwater_70_Ag_B-0.1um_54_66</strain>
    </source>
</reference>
<dbReference type="GO" id="GO:0005829">
    <property type="term" value="C:cytosol"/>
    <property type="evidence" value="ECO:0007669"/>
    <property type="project" value="TreeGrafter"/>
</dbReference>
<keyword evidence="2" id="KW-0820">tRNA-binding</keyword>
<dbReference type="NCBIfam" id="TIGR01394">
    <property type="entry name" value="TypA_BipA"/>
    <property type="match status" value="1"/>
</dbReference>
<keyword evidence="2" id="KW-0963">Cytoplasm</keyword>
<evidence type="ECO:0000256" key="1">
    <source>
        <dbReference type="ARBA" id="ARBA00023134"/>
    </source>
</evidence>
<dbReference type="Gene3D" id="3.30.70.870">
    <property type="entry name" value="Elongation Factor G (Translational Gtpase), domain 3"/>
    <property type="match status" value="1"/>
</dbReference>
<evidence type="ECO:0000259" key="3">
    <source>
        <dbReference type="PROSITE" id="PS51722"/>
    </source>
</evidence>
<comment type="subunit">
    <text evidence="2">Monomer.</text>
</comment>
<dbReference type="GO" id="GO:0000049">
    <property type="term" value="F:tRNA binding"/>
    <property type="evidence" value="ECO:0007669"/>
    <property type="project" value="UniProtKB-KW"/>
</dbReference>
<sequence>MSVDKIRNIAIIAHVDHGKTTLVDNILKQSGTFRENQQVMERAMDSNDLEKERGITILAKCTAVQWKDVRVNVIDTPGHADFGGEVERIMNMADGVLLLVDAAESVLPQTKFVLGKALKQGLRPIVVINKIDRPDARPDEVLDEIFDLFVSLDANDQQLDFPVVYASGRDGWAALSLDAPRESLAPLMDLVVSHVPAPGLNPDAPFTMLATLLDRDPYLGRCLTGRVTSGRAKVNMQVKAMNLNGETVETFRLTKLMSFQGLQRVPVDSVEAGDIVCIAGMASASVSDTICDVAVTEPVRSTPVDPPTMSITITVNDSPYAGTEGKKLTSTMIRERLMAEAETNVAIRLTESESKDAFEVAGRGELQLGVLIENMRREGFELSVSRPRVLFKRDENGQLLEPYEEVFCDVDEEYTGVVVDKMTQRKAEMTDMRPSGAGKIRITFKAPSRGLIGYQGQFLTDTRGTGVMNRLFHSYGPYKGEMAGRRNGALVSTDKGEAVAYAIFNLQDRGVMFIGHGDKVYQGMIVGENSRDNDLDINVLKGKKLTNVRASGADEAVVLVPPRKMSLEDMIAYINDDELVEVTPKSLRLRKRFLNPTDREIARKKANKEREAGAA</sequence>
<organism evidence="4 5">
    <name type="scientific">Micavibrio aeruginosavorus</name>
    <dbReference type="NCBI Taxonomy" id="349221"/>
    <lineage>
        <taxon>Bacteria</taxon>
        <taxon>Pseudomonadati</taxon>
        <taxon>Bdellovibrionota</taxon>
        <taxon>Bdellovibrionia</taxon>
        <taxon>Bdellovibrionales</taxon>
        <taxon>Pseudobdellovibrionaceae</taxon>
        <taxon>Micavibrio</taxon>
    </lineage>
</organism>
<dbReference type="InterPro" id="IPR031157">
    <property type="entry name" value="G_TR_CS"/>
</dbReference>
<dbReference type="InterPro" id="IPR047043">
    <property type="entry name" value="BipA_III"/>
</dbReference>
<dbReference type="Gene3D" id="3.40.50.300">
    <property type="entry name" value="P-loop containing nucleotide triphosphate hydrolases"/>
    <property type="match status" value="1"/>
</dbReference>
<dbReference type="InterPro" id="IPR035651">
    <property type="entry name" value="BipA_V"/>
</dbReference>
<dbReference type="EC" id="3.6.5.-" evidence="2"/>
<dbReference type="FunFam" id="3.30.70.240:FF:000002">
    <property type="entry name" value="GTP-binding protein TypA"/>
    <property type="match status" value="1"/>
</dbReference>
<name>A0A7T5R454_9BACT</name>
<dbReference type="InterPro" id="IPR048876">
    <property type="entry name" value="BipA_C"/>
</dbReference>
<protein>
    <recommendedName>
        <fullName evidence="2">Large ribosomal subunit assembly factor BipA</fullName>
        <ecNumber evidence="2">3.6.5.-</ecNumber>
    </recommendedName>
    <alternativeName>
        <fullName evidence="2">GTP-binding protein BipA</fullName>
    </alternativeName>
</protein>
<dbReference type="GO" id="GO:0019843">
    <property type="term" value="F:rRNA binding"/>
    <property type="evidence" value="ECO:0007669"/>
    <property type="project" value="UniProtKB-KW"/>
</dbReference>
<dbReference type="Gene3D" id="2.40.50.250">
    <property type="entry name" value="bipa protein"/>
    <property type="match status" value="1"/>
</dbReference>
<dbReference type="PANTHER" id="PTHR42908">
    <property type="entry name" value="TRANSLATION ELONGATION FACTOR-RELATED"/>
    <property type="match status" value="1"/>
</dbReference>
<dbReference type="InterPro" id="IPR004161">
    <property type="entry name" value="EFTu-like_2"/>
</dbReference>
<dbReference type="FunFam" id="2.40.50.250:FF:000001">
    <property type="entry name" value="GTP-binding protein TypA"/>
    <property type="match status" value="1"/>
</dbReference>
<feature type="domain" description="Tr-type G" evidence="3">
    <location>
        <begin position="4"/>
        <end position="199"/>
    </location>
</feature>
<keyword evidence="2" id="KW-0699">rRNA-binding</keyword>
<comment type="subcellular location">
    <subcellularLocation>
        <location evidence="2">Cytoplasm</location>
    </subcellularLocation>
    <text evidence="2">Binds to ribosomes.</text>
</comment>
<dbReference type="Pfam" id="PF00679">
    <property type="entry name" value="EFG_C"/>
    <property type="match status" value="1"/>
</dbReference>
<feature type="binding site" evidence="2">
    <location>
        <begin position="129"/>
        <end position="132"/>
    </location>
    <ligand>
        <name>GTP</name>
        <dbReference type="ChEBI" id="CHEBI:37565"/>
    </ligand>
</feature>
<evidence type="ECO:0000256" key="2">
    <source>
        <dbReference type="HAMAP-Rule" id="MF_00849"/>
    </source>
</evidence>
<dbReference type="Proteomes" id="UP000595362">
    <property type="component" value="Chromosome"/>
</dbReference>
<dbReference type="Gene3D" id="3.30.70.240">
    <property type="match status" value="1"/>
</dbReference>
<dbReference type="HAMAP" id="MF_00849">
    <property type="entry name" value="BipA"/>
    <property type="match status" value="1"/>
</dbReference>
<dbReference type="Gene3D" id="2.40.30.10">
    <property type="entry name" value="Translation factors"/>
    <property type="match status" value="1"/>
</dbReference>
<dbReference type="InterPro" id="IPR047041">
    <property type="entry name" value="BipA_GTP-bd_dom"/>
</dbReference>
<dbReference type="Pfam" id="PF00009">
    <property type="entry name" value="GTP_EFTU"/>
    <property type="match status" value="1"/>
</dbReference>
<comment type="similarity">
    <text evidence="2">Belongs to the TRAFAC class translation factor GTPase superfamily. Classic translation factor GTPase family. BipA subfamily.</text>
</comment>
<dbReference type="InterPro" id="IPR006298">
    <property type="entry name" value="BipA"/>
</dbReference>
<dbReference type="InterPro" id="IPR009000">
    <property type="entry name" value="Transl_B-barrel_sf"/>
</dbReference>
<dbReference type="GO" id="GO:0005525">
    <property type="term" value="F:GTP binding"/>
    <property type="evidence" value="ECO:0007669"/>
    <property type="project" value="UniProtKB-UniRule"/>
</dbReference>
<accession>A0A7T5R454</accession>
<comment type="function">
    <text evidence="2">A 50S ribosomal subunit assembly protein with GTPase activity, required for 50S subunit assembly at low temperatures, may also play a role in translation. Binds GTP and analogs. Binds the 70S ribosome between the 30S and 50S subunits, in a similar position as ribosome-bound EF-G; it contacts a number of ribosomal proteins, both rRNAs and the A-site tRNA.</text>
</comment>
<dbReference type="PRINTS" id="PR00315">
    <property type="entry name" value="ELONGATNFCT"/>
</dbReference>
<dbReference type="Pfam" id="PF03144">
    <property type="entry name" value="GTP_EFTU_D2"/>
    <property type="match status" value="1"/>
</dbReference>
<dbReference type="InterPro" id="IPR042116">
    <property type="entry name" value="TypA/BipA_C"/>
</dbReference>
<keyword evidence="2" id="KW-0378">Hydrolase</keyword>
<gene>
    <name evidence="4" type="primary">typA</name>
    <name evidence="2" type="synonym">bipA</name>
    <name evidence="4" type="ORF">HYS17_05370</name>
</gene>
<dbReference type="CDD" id="cd03710">
    <property type="entry name" value="BipA_TypA_C"/>
    <property type="match status" value="1"/>
</dbReference>
<dbReference type="InterPro" id="IPR027417">
    <property type="entry name" value="P-loop_NTPase"/>
</dbReference>
<dbReference type="GO" id="GO:1990904">
    <property type="term" value="C:ribonucleoprotein complex"/>
    <property type="evidence" value="ECO:0007669"/>
    <property type="project" value="TreeGrafter"/>
</dbReference>
<dbReference type="GO" id="GO:0003924">
    <property type="term" value="F:GTPase activity"/>
    <property type="evidence" value="ECO:0007669"/>
    <property type="project" value="UniProtKB-UniRule"/>
</dbReference>
<dbReference type="CDD" id="cd16263">
    <property type="entry name" value="BipA_III"/>
    <property type="match status" value="1"/>
</dbReference>
<dbReference type="SMART" id="SM00838">
    <property type="entry name" value="EFG_C"/>
    <property type="match status" value="1"/>
</dbReference>
<keyword evidence="1 2" id="KW-0342">GTP-binding</keyword>
<dbReference type="FunFam" id="3.40.50.300:FF:000055">
    <property type="entry name" value="GTP-binding protein TypA"/>
    <property type="match status" value="1"/>
</dbReference>
<evidence type="ECO:0000313" key="5">
    <source>
        <dbReference type="Proteomes" id="UP000595362"/>
    </source>
</evidence>
<evidence type="ECO:0000313" key="4">
    <source>
        <dbReference type="EMBL" id="QQG37192.1"/>
    </source>
</evidence>